<dbReference type="GO" id="GO:0006355">
    <property type="term" value="P:regulation of DNA-templated transcription"/>
    <property type="evidence" value="ECO:0007669"/>
    <property type="project" value="UniProtKB-UniRule"/>
</dbReference>
<dbReference type="InterPro" id="IPR048300">
    <property type="entry name" value="TACO1_YebC-like_2nd/3rd_dom"/>
</dbReference>
<evidence type="ECO:0000313" key="10">
    <source>
        <dbReference type="Proteomes" id="UP000003340"/>
    </source>
</evidence>
<dbReference type="AlphaFoldDB" id="C0EG21"/>
<keyword evidence="5 6" id="KW-0804">Transcription</keyword>
<dbReference type="FunFam" id="3.30.70.980:FF:000002">
    <property type="entry name" value="Probable transcriptional regulatory protein YebC"/>
    <property type="match status" value="1"/>
</dbReference>
<evidence type="ECO:0000256" key="1">
    <source>
        <dbReference type="ARBA" id="ARBA00008724"/>
    </source>
</evidence>
<dbReference type="EMBL" id="ACEC01000095">
    <property type="protein sequence ID" value="EEG29542.1"/>
    <property type="molecule type" value="Genomic_DNA"/>
</dbReference>
<comment type="caution">
    <text evidence="9">The sequence shown here is derived from an EMBL/GenBank/DDBJ whole genome shotgun (WGS) entry which is preliminary data.</text>
</comment>
<keyword evidence="10" id="KW-1185">Reference proteome</keyword>
<evidence type="ECO:0000259" key="7">
    <source>
        <dbReference type="Pfam" id="PF01709"/>
    </source>
</evidence>
<dbReference type="GO" id="GO:0005829">
    <property type="term" value="C:cytosol"/>
    <property type="evidence" value="ECO:0007669"/>
    <property type="project" value="TreeGrafter"/>
</dbReference>
<accession>C0EG21</accession>
<dbReference type="InterPro" id="IPR049083">
    <property type="entry name" value="TACO1_YebC_N"/>
</dbReference>
<reference evidence="9 10" key="2">
    <citation type="submission" date="2009-02" db="EMBL/GenBank/DDBJ databases">
        <title>Draft genome sequence of Clostridium methylpentosum (DSM 5476).</title>
        <authorList>
            <person name="Sudarsanam P."/>
            <person name="Ley R."/>
            <person name="Guruge J."/>
            <person name="Turnbaugh P.J."/>
            <person name="Mahowald M."/>
            <person name="Liep D."/>
            <person name="Gordon J."/>
        </authorList>
    </citation>
    <scope>NUCLEOTIDE SEQUENCE [LARGE SCALE GENOMIC DNA]</scope>
    <source>
        <strain evidence="9 10">DSM 5476</strain>
    </source>
</reference>
<feature type="domain" description="TACO1/YebC-like N-terminal" evidence="8">
    <location>
        <begin position="5"/>
        <end position="76"/>
    </location>
</feature>
<comment type="subcellular location">
    <subcellularLocation>
        <location evidence="6">Cytoplasm</location>
    </subcellularLocation>
</comment>
<evidence type="ECO:0000256" key="5">
    <source>
        <dbReference type="ARBA" id="ARBA00023163"/>
    </source>
</evidence>
<dbReference type="PANTHER" id="PTHR12532:SF6">
    <property type="entry name" value="TRANSCRIPTIONAL REGULATORY PROTEIN YEBC-RELATED"/>
    <property type="match status" value="1"/>
</dbReference>
<dbReference type="HAMAP" id="MF_00693">
    <property type="entry name" value="Transcrip_reg_TACO1"/>
    <property type="match status" value="1"/>
</dbReference>
<dbReference type="InterPro" id="IPR017856">
    <property type="entry name" value="Integrase-like_N"/>
</dbReference>
<gene>
    <name evidence="9" type="ORF">CLOSTMETH_02813</name>
</gene>
<name>C0EG21_9FIRM</name>
<dbReference type="Gene3D" id="1.10.10.200">
    <property type="match status" value="1"/>
</dbReference>
<keyword evidence="2 6" id="KW-0963">Cytoplasm</keyword>
<dbReference type="PANTHER" id="PTHR12532">
    <property type="entry name" value="TRANSLATIONAL ACTIVATOR OF CYTOCHROME C OXIDASE 1"/>
    <property type="match status" value="1"/>
</dbReference>
<dbReference type="STRING" id="537013.CLOSTMETH_02813"/>
<keyword evidence="4 6" id="KW-0238">DNA-binding</keyword>
<dbReference type="InterPro" id="IPR026564">
    <property type="entry name" value="Transcrip_reg_TACO1-like_dom3"/>
</dbReference>
<dbReference type="Gene3D" id="3.30.70.980">
    <property type="match status" value="2"/>
</dbReference>
<evidence type="ECO:0000256" key="6">
    <source>
        <dbReference type="HAMAP-Rule" id="MF_00693"/>
    </source>
</evidence>
<dbReference type="NCBIfam" id="NF009044">
    <property type="entry name" value="PRK12378.1"/>
    <property type="match status" value="1"/>
</dbReference>
<dbReference type="HOGENOM" id="CLU_062974_2_2_9"/>
<dbReference type="InterPro" id="IPR002876">
    <property type="entry name" value="Transcrip_reg_TACO1-like"/>
</dbReference>
<dbReference type="GO" id="GO:0003677">
    <property type="term" value="F:DNA binding"/>
    <property type="evidence" value="ECO:0007669"/>
    <property type="project" value="UniProtKB-UniRule"/>
</dbReference>
<protein>
    <recommendedName>
        <fullName evidence="6">Probable transcriptional regulatory protein CLOSTMETH_02813</fullName>
    </recommendedName>
</protein>
<dbReference type="Pfam" id="PF20772">
    <property type="entry name" value="TACO1_YebC_N"/>
    <property type="match status" value="1"/>
</dbReference>
<reference evidence="9 10" key="1">
    <citation type="submission" date="2009-01" db="EMBL/GenBank/DDBJ databases">
        <authorList>
            <person name="Fulton L."/>
            <person name="Clifton S."/>
            <person name="Fulton B."/>
            <person name="Xu J."/>
            <person name="Minx P."/>
            <person name="Pepin K.H."/>
            <person name="Johnson M."/>
            <person name="Bhonagiri V."/>
            <person name="Nash W.E."/>
            <person name="Mardis E.R."/>
            <person name="Wilson R.K."/>
        </authorList>
    </citation>
    <scope>NUCLEOTIDE SEQUENCE [LARGE SCALE GENOMIC DNA]</scope>
    <source>
        <strain evidence="9 10">DSM 5476</strain>
    </source>
</reference>
<comment type="similarity">
    <text evidence="1 6">Belongs to the TACO1 family.</text>
</comment>
<evidence type="ECO:0000256" key="3">
    <source>
        <dbReference type="ARBA" id="ARBA00023015"/>
    </source>
</evidence>
<dbReference type="SUPFAM" id="SSF75625">
    <property type="entry name" value="YebC-like"/>
    <property type="match status" value="1"/>
</dbReference>
<dbReference type="NCBIfam" id="NF001030">
    <property type="entry name" value="PRK00110.1"/>
    <property type="match status" value="1"/>
</dbReference>
<feature type="domain" description="TACO1/YebC-like second and third" evidence="7">
    <location>
        <begin position="82"/>
        <end position="238"/>
    </location>
</feature>
<evidence type="ECO:0000256" key="2">
    <source>
        <dbReference type="ARBA" id="ARBA00022490"/>
    </source>
</evidence>
<dbReference type="Proteomes" id="UP000003340">
    <property type="component" value="Unassembled WGS sequence"/>
</dbReference>
<dbReference type="InterPro" id="IPR029072">
    <property type="entry name" value="YebC-like"/>
</dbReference>
<organism evidence="9 10">
    <name type="scientific">[Clostridium] methylpentosum DSM 5476</name>
    <dbReference type="NCBI Taxonomy" id="537013"/>
    <lineage>
        <taxon>Bacteria</taxon>
        <taxon>Bacillati</taxon>
        <taxon>Bacillota</taxon>
        <taxon>Clostridia</taxon>
        <taxon>Eubacteriales</taxon>
        <taxon>Oscillospiraceae</taxon>
        <taxon>Oscillospiraceae incertae sedis</taxon>
    </lineage>
</organism>
<evidence type="ECO:0000313" key="9">
    <source>
        <dbReference type="EMBL" id="EEG29542.1"/>
    </source>
</evidence>
<sequence length="244" mass="26969">MSGHSKWNNIKRKKEKTDAQKAKIFTKIGREMAVVVREGGPDPNVNGKLRDLIAKAKANNVPNDNIDRIIKKAAGEGDKNNYESITYEGYGPNGVAVIVETLTDNRNRTASNIRHYFDKFGGNLGTSGCVSFLFNAKGVILIEGEDLDEEKVMDDCVEAGAEDVDFNEGVAEIMTDPADFRAVSDALSEKGYTFASAQVEQVPTTTTALTEEESQVKMRRLLDALEDDDDVQEIWNNLENEDEI</sequence>
<dbReference type="eggNOG" id="COG0217">
    <property type="taxonomic scope" value="Bacteria"/>
</dbReference>
<proteinExistence type="inferred from homology"/>
<evidence type="ECO:0000256" key="4">
    <source>
        <dbReference type="ARBA" id="ARBA00023125"/>
    </source>
</evidence>
<keyword evidence="3 6" id="KW-0805">Transcription regulation</keyword>
<dbReference type="FunFam" id="1.10.10.200:FF:000002">
    <property type="entry name" value="Probable transcriptional regulatory protein CLM62_37755"/>
    <property type="match status" value="1"/>
</dbReference>
<dbReference type="Pfam" id="PF01709">
    <property type="entry name" value="Transcrip_reg"/>
    <property type="match status" value="1"/>
</dbReference>
<evidence type="ECO:0000259" key="8">
    <source>
        <dbReference type="Pfam" id="PF20772"/>
    </source>
</evidence>
<dbReference type="NCBIfam" id="TIGR01033">
    <property type="entry name" value="YebC/PmpR family DNA-binding transcriptional regulator"/>
    <property type="match status" value="1"/>
</dbReference>